<dbReference type="AlphaFoldDB" id="A0A2A2CW30"/>
<dbReference type="RefSeq" id="WP_095584972.1">
    <property type="nucleotide sequence ID" value="NZ_JAJQQQ010000002.1"/>
</dbReference>
<dbReference type="Proteomes" id="UP000218944">
    <property type="component" value="Unassembled WGS sequence"/>
</dbReference>
<accession>A0A2A2CW30</accession>
<evidence type="ECO:0000313" key="2">
    <source>
        <dbReference type="Proteomes" id="UP000218944"/>
    </source>
</evidence>
<evidence type="ECO:0000313" key="1">
    <source>
        <dbReference type="EMBL" id="PAU44418.1"/>
    </source>
</evidence>
<proteinExistence type="predicted"/>
<gene>
    <name evidence="1" type="ORF">CK936_35070</name>
</gene>
<organism evidence="1 2">
    <name type="scientific">Streptomyces albireticuli</name>
    <dbReference type="NCBI Taxonomy" id="1940"/>
    <lineage>
        <taxon>Bacteria</taxon>
        <taxon>Bacillati</taxon>
        <taxon>Actinomycetota</taxon>
        <taxon>Actinomycetes</taxon>
        <taxon>Kitasatosporales</taxon>
        <taxon>Streptomycetaceae</taxon>
        <taxon>Streptomyces</taxon>
    </lineage>
</organism>
<keyword evidence="2" id="KW-1185">Reference proteome</keyword>
<comment type="caution">
    <text evidence="1">The sequence shown here is derived from an EMBL/GenBank/DDBJ whole genome shotgun (WGS) entry which is preliminary data.</text>
</comment>
<name>A0A2A2CW30_9ACTN</name>
<sequence>MTRGIVTAVVLAPLCFVGLVAYEVLSGKAFEPHKTGCAEATGFAGGRMPEEATDKKCVDDGGWLDQGYTVESRMPREDVAAKLLKAFPRTRQLPDSYEWDLEFTNSQETDRPAGGASHIELGVDYEEDGTASVTLRAFNV</sequence>
<dbReference type="EMBL" id="NSJV01000671">
    <property type="protein sequence ID" value="PAU44418.1"/>
    <property type="molecule type" value="Genomic_DNA"/>
</dbReference>
<protein>
    <submittedName>
        <fullName evidence="1">Uncharacterized protein</fullName>
    </submittedName>
</protein>
<reference evidence="1 2" key="1">
    <citation type="submission" date="2017-08" db="EMBL/GenBank/DDBJ databases">
        <title>Genome sequence of Streptomyces albireticuli NRRL B-1670.</title>
        <authorList>
            <person name="Graham D.E."/>
            <person name="Mahan K.M."/>
            <person name="Klingeman D.M."/>
            <person name="Hettich R.L."/>
            <person name="Parry R.J."/>
            <person name="Spain J.C."/>
        </authorList>
    </citation>
    <scope>NUCLEOTIDE SEQUENCE [LARGE SCALE GENOMIC DNA]</scope>
    <source>
        <strain evidence="1 2">NRRL B-1670</strain>
    </source>
</reference>